<keyword evidence="4" id="KW-0963">Cytoplasm</keyword>
<feature type="compositionally biased region" description="Polar residues" evidence="8">
    <location>
        <begin position="124"/>
        <end position="150"/>
    </location>
</feature>
<evidence type="ECO:0000256" key="5">
    <source>
        <dbReference type="ARBA" id="ARBA00022829"/>
    </source>
</evidence>
<feature type="compositionally biased region" description="Low complexity" evidence="8">
    <location>
        <begin position="252"/>
        <end position="266"/>
    </location>
</feature>
<feature type="compositionally biased region" description="Polar residues" evidence="8">
    <location>
        <begin position="652"/>
        <end position="691"/>
    </location>
</feature>
<evidence type="ECO:0000256" key="1">
    <source>
        <dbReference type="ARBA" id="ARBA00004123"/>
    </source>
</evidence>
<feature type="compositionally biased region" description="Low complexity" evidence="8">
    <location>
        <begin position="522"/>
        <end position="535"/>
    </location>
</feature>
<feature type="compositionally biased region" description="Polar residues" evidence="8">
    <location>
        <begin position="870"/>
        <end position="886"/>
    </location>
</feature>
<name>A0AAF0JJZ7_9BASI</name>
<comment type="subcellular location">
    <subcellularLocation>
        <location evidence="2">Cytoplasm</location>
        <location evidence="2">Cytoskeleton</location>
        <location evidence="2">Spindle</location>
    </subcellularLocation>
    <subcellularLocation>
        <location evidence="1">Nucleus</location>
    </subcellularLocation>
</comment>
<keyword evidence="6" id="KW-0206">Cytoskeleton</keyword>
<feature type="region of interest" description="Disordered" evidence="8">
    <location>
        <begin position="744"/>
        <end position="785"/>
    </location>
</feature>
<dbReference type="InterPro" id="IPR005635">
    <property type="entry name" value="Inner_centromere_prot_ARK-bd"/>
</dbReference>
<feature type="compositionally biased region" description="Polar residues" evidence="8">
    <location>
        <begin position="918"/>
        <end position="932"/>
    </location>
</feature>
<keyword evidence="5" id="KW-0159">Chromosome partition</keyword>
<dbReference type="Proteomes" id="UP001214628">
    <property type="component" value="Chromosome 2"/>
</dbReference>
<feature type="compositionally biased region" description="Polar residues" evidence="8">
    <location>
        <begin position="470"/>
        <end position="480"/>
    </location>
</feature>
<organism evidence="10 11">
    <name type="scientific">Malassezia psittaci</name>
    <dbReference type="NCBI Taxonomy" id="1821823"/>
    <lineage>
        <taxon>Eukaryota</taxon>
        <taxon>Fungi</taxon>
        <taxon>Dikarya</taxon>
        <taxon>Basidiomycota</taxon>
        <taxon>Ustilaginomycotina</taxon>
        <taxon>Malasseziomycetes</taxon>
        <taxon>Malasseziales</taxon>
        <taxon>Malasseziaceae</taxon>
        <taxon>Malassezia</taxon>
    </lineage>
</organism>
<sequence length="1096" mass="119275">MRLRKKAAGRSAAAHQQPTNKKAQQAENVHATQHRQVLLNAYIIAQSQLLQLAKQMEFDADLSVWENDTEEKMQEFWQQTRENVDEFCSRMCSDQRDAVLPQIVADVIKSPRKRPGQILPSPSKAVNTKHLPSSPAQKPMSTQFASSADSSRLEDEEPSSLPGRSLSKRSSSLDQLLAPLSGQIEEMPSRQHESYEPASALTQLRPSVKSPERGPGLPSTTPGTGLRTKRTLSKAVLRSTKKPTDLESASKPSSSATMPVASSSAPQGVPAKPGASRFRSSFLNKSLRKAIEERQERGGWHNDDSEHEPSPFDDSREEPMRGTTTFIEHAQTKEATENPSNWQSSVSTSPVRNLTTMSSATGPLDALRTRLENVRRVSAASVSYTTALLPHWTAEQRRGSTMQPADELDFKAAQNAATPLQSSQDSKSAPQESQRRSNANSLDEFDSPQNPSNSLQNSAAETVLDGGLNDQINSSNATINKESHTSSSSLSTSVPVTIEPATTPSPSEPNAPKQPFLTPPRTSKTASSKTNTSPSRLPLATRSPSRLDRSPSRIDRPPSQLNRSQSRADGPRPMSRAQMERAPVPTEAQSRLASSLEKSSPGRVMQNTRSPSRPGSRVNGMPASPSRLDRGLGSSQQSLHASPFRAHASKALHTSGTRPGSPGVSTLRSPSRIGTNSAATPSKKQTASQRAPYQPPRSPTQAMPPVRPASPKLTVQASAVERDTGSSTIGSRIKSLLGFQAQLSRTAPMSPHSTRPMSALARTSPNQLDDKTVSRPGSPTRGAQTALGFHDRLSDLDHDLHVDDSAMPGAFTDSTRTTTTTNAQKPIQRKVLAPIRPMHKPSTNSRPSVQVRVGNSSSIRPGSRAIPGASRSSQAHTSIKSNSVSIATAHAKDAESKRRKVSQQPLSEVSNYDDRVSTESALKNKLTTSTNVSQVGSSISRSSSTLRTSMRPTEKHSAMQRPGATNHGNVFQQKPIASESHYEEQEQELMEVQSEYSDSEDEASIKRRKLEPSWTRGRELEDLLMQQSTVDPDEIFGFQMGPVPLDTMLPPTKGDRRRGRKRTSSANWNGPDGLAQWEIDRYNERMGIQSHARNAR</sequence>
<feature type="region of interest" description="Disordered" evidence="8">
    <location>
        <begin position="1040"/>
        <end position="1074"/>
    </location>
</feature>
<reference evidence="10" key="1">
    <citation type="submission" date="2023-02" db="EMBL/GenBank/DDBJ databases">
        <title>Mating type loci evolution in Malassezia.</title>
        <authorList>
            <person name="Coelho M.A."/>
        </authorList>
    </citation>
    <scope>NUCLEOTIDE SEQUENCE</scope>
    <source>
        <strain evidence="10">CBS 14136</strain>
    </source>
</reference>
<accession>A0AAF0JJZ7</accession>
<proteinExistence type="inferred from homology"/>
<keyword evidence="11" id="KW-1185">Reference proteome</keyword>
<keyword evidence="7" id="KW-0539">Nucleus</keyword>
<feature type="compositionally biased region" description="Polar residues" evidence="8">
    <location>
        <begin position="587"/>
        <end position="598"/>
    </location>
</feature>
<feature type="domain" description="Inner centromere protein ARK-binding" evidence="9">
    <location>
        <begin position="994"/>
        <end position="1040"/>
    </location>
</feature>
<dbReference type="EMBL" id="CP118376">
    <property type="protein sequence ID" value="WFD42976.1"/>
    <property type="molecule type" value="Genomic_DNA"/>
</dbReference>
<feature type="region of interest" description="Disordered" evidence="8">
    <location>
        <begin position="1"/>
        <end position="29"/>
    </location>
</feature>
<dbReference type="GO" id="GO:0005819">
    <property type="term" value="C:spindle"/>
    <property type="evidence" value="ECO:0007669"/>
    <property type="project" value="UniProtKB-SubCell"/>
</dbReference>
<feature type="compositionally biased region" description="Polar residues" evidence="8">
    <location>
        <begin position="14"/>
        <end position="29"/>
    </location>
</feature>
<evidence type="ECO:0000313" key="11">
    <source>
        <dbReference type="Proteomes" id="UP001214628"/>
    </source>
</evidence>
<evidence type="ECO:0000259" key="9">
    <source>
        <dbReference type="Pfam" id="PF03941"/>
    </source>
</evidence>
<feature type="compositionally biased region" description="Low complexity" evidence="8">
    <location>
        <begin position="213"/>
        <end position="226"/>
    </location>
</feature>
<dbReference type="AlphaFoldDB" id="A0AAF0JJZ7"/>
<feature type="region of interest" description="Disordered" evidence="8">
    <location>
        <begin position="187"/>
        <end position="359"/>
    </location>
</feature>
<evidence type="ECO:0000256" key="3">
    <source>
        <dbReference type="ARBA" id="ARBA00010042"/>
    </source>
</evidence>
<feature type="region of interest" description="Disordered" evidence="8">
    <location>
        <begin position="111"/>
        <end position="172"/>
    </location>
</feature>
<feature type="compositionally biased region" description="Low complexity" evidence="8">
    <location>
        <begin position="447"/>
        <end position="458"/>
    </location>
</feature>
<feature type="compositionally biased region" description="Low complexity" evidence="8">
    <location>
        <begin position="812"/>
        <end position="821"/>
    </location>
</feature>
<feature type="compositionally biased region" description="Low complexity" evidence="8">
    <location>
        <begin position="933"/>
        <end position="951"/>
    </location>
</feature>
<dbReference type="PANTHER" id="PTHR13142:SF1">
    <property type="entry name" value="INNER CENTROMERE PROTEIN"/>
    <property type="match status" value="1"/>
</dbReference>
<comment type="similarity">
    <text evidence="3">Belongs to the INCENP family.</text>
</comment>
<feature type="compositionally biased region" description="Polar residues" evidence="8">
    <location>
        <begin position="841"/>
        <end position="860"/>
    </location>
</feature>
<evidence type="ECO:0000256" key="7">
    <source>
        <dbReference type="ARBA" id="ARBA00023242"/>
    </source>
</evidence>
<evidence type="ECO:0000313" key="10">
    <source>
        <dbReference type="EMBL" id="WFD42976.1"/>
    </source>
</evidence>
<feature type="compositionally biased region" description="Basic and acidic residues" evidence="8">
    <location>
        <begin position="545"/>
        <end position="556"/>
    </location>
</feature>
<evidence type="ECO:0000256" key="2">
    <source>
        <dbReference type="ARBA" id="ARBA00004186"/>
    </source>
</evidence>
<feature type="compositionally biased region" description="Polar residues" evidence="8">
    <location>
        <begin position="744"/>
        <end position="767"/>
    </location>
</feature>
<protein>
    <recommendedName>
        <fullName evidence="9">Inner centromere protein ARK-binding domain-containing protein</fullName>
    </recommendedName>
</protein>
<feature type="compositionally biased region" description="Polar residues" evidence="8">
    <location>
        <begin position="415"/>
        <end position="441"/>
    </location>
</feature>
<feature type="compositionally biased region" description="Polar residues" evidence="8">
    <location>
        <begin position="337"/>
        <end position="359"/>
    </location>
</feature>
<feature type="compositionally biased region" description="Basic and acidic residues" evidence="8">
    <location>
        <begin position="289"/>
        <end position="320"/>
    </location>
</feature>
<dbReference type="GO" id="GO:0007059">
    <property type="term" value="P:chromosome segregation"/>
    <property type="evidence" value="ECO:0007669"/>
    <property type="project" value="UniProtKB-KW"/>
</dbReference>
<dbReference type="PANTHER" id="PTHR13142">
    <property type="entry name" value="INNER CENTROMERE PROTEIN"/>
    <property type="match status" value="1"/>
</dbReference>
<dbReference type="GO" id="GO:0005634">
    <property type="term" value="C:nucleus"/>
    <property type="evidence" value="ECO:0007669"/>
    <property type="project" value="UniProtKB-SubCell"/>
</dbReference>
<dbReference type="Pfam" id="PF03941">
    <property type="entry name" value="INCENP_ARK-bind"/>
    <property type="match status" value="1"/>
</dbReference>
<evidence type="ECO:0000256" key="6">
    <source>
        <dbReference type="ARBA" id="ARBA00023212"/>
    </source>
</evidence>
<evidence type="ECO:0000256" key="4">
    <source>
        <dbReference type="ARBA" id="ARBA00022490"/>
    </source>
</evidence>
<evidence type="ECO:0000256" key="8">
    <source>
        <dbReference type="SAM" id="MobiDB-lite"/>
    </source>
</evidence>
<gene>
    <name evidence="10" type="ORF">MPSI1_001627</name>
</gene>
<feature type="region of interest" description="Disordered" evidence="8">
    <location>
        <begin position="807"/>
        <end position="1013"/>
    </location>
</feature>
<feature type="region of interest" description="Disordered" evidence="8">
    <location>
        <begin position="415"/>
        <end position="728"/>
    </location>
</feature>